<organism evidence="2 3">
    <name type="scientific">Sharpea azabuensis</name>
    <dbReference type="NCBI Taxonomy" id="322505"/>
    <lineage>
        <taxon>Bacteria</taxon>
        <taxon>Bacillati</taxon>
        <taxon>Bacillota</taxon>
        <taxon>Erysipelotrichia</taxon>
        <taxon>Erysipelotrichales</taxon>
        <taxon>Coprobacillaceae</taxon>
        <taxon>Sharpea</taxon>
    </lineage>
</organism>
<dbReference type="InterPro" id="IPR013022">
    <property type="entry name" value="Xyl_isomerase-like_TIM-brl"/>
</dbReference>
<dbReference type="OrthoDB" id="9779184at2"/>
<dbReference type="Proteomes" id="UP000183028">
    <property type="component" value="Unassembled WGS sequence"/>
</dbReference>
<dbReference type="PANTHER" id="PTHR12110:SF21">
    <property type="entry name" value="XYLOSE ISOMERASE-LIKE TIM BARREL DOMAIN-CONTAINING PROTEIN"/>
    <property type="match status" value="1"/>
</dbReference>
<dbReference type="AlphaFoldDB" id="A0A1H6VT24"/>
<dbReference type="InterPro" id="IPR036237">
    <property type="entry name" value="Xyl_isomerase-like_sf"/>
</dbReference>
<dbReference type="RefSeq" id="WP_074732534.1">
    <property type="nucleotide sequence ID" value="NZ_FNYK01000053.1"/>
</dbReference>
<keyword evidence="2" id="KW-0413">Isomerase</keyword>
<dbReference type="Pfam" id="PF01261">
    <property type="entry name" value="AP_endonuc_2"/>
    <property type="match status" value="1"/>
</dbReference>
<reference evidence="3" key="1">
    <citation type="submission" date="2016-10" db="EMBL/GenBank/DDBJ databases">
        <authorList>
            <person name="Varghese N."/>
        </authorList>
    </citation>
    <scope>NUCLEOTIDE SEQUENCE [LARGE SCALE GENOMIC DNA]</scope>
    <source>
        <strain evidence="3">DSM 20406</strain>
    </source>
</reference>
<evidence type="ECO:0000259" key="1">
    <source>
        <dbReference type="Pfam" id="PF01261"/>
    </source>
</evidence>
<evidence type="ECO:0000313" key="2">
    <source>
        <dbReference type="EMBL" id="SEJ07818.1"/>
    </source>
</evidence>
<proteinExistence type="predicted"/>
<dbReference type="Gene3D" id="3.20.20.150">
    <property type="entry name" value="Divalent-metal-dependent TIM barrel enzymes"/>
    <property type="match status" value="1"/>
</dbReference>
<dbReference type="EMBL" id="FNYK01000053">
    <property type="protein sequence ID" value="SEJ07818.1"/>
    <property type="molecule type" value="Genomic_DNA"/>
</dbReference>
<dbReference type="InterPro" id="IPR050312">
    <property type="entry name" value="IolE/XylAMocC-like"/>
</dbReference>
<name>A0A1H6VT24_9FIRM</name>
<sequence length="306" mass="35448">MKLGFVSAILDNWTYEEMMDFASEHKFECVEVACWPKGKAERRYAGVTHIDVDRVLADDTYAKHVIDYSKEKHVEISSLAYYPNTIDGNLEKRAIVVEHLKNVIRASRKLGVGMVTTFIGRDQSKTVEENLEIVKEVWPPIIKLAEEQDVKVAIENCPMLFGEEQWPGGQNLMTSPANWRKVFEILDSDHLGINYDPSHFVWQMIDYIKPIYEFKDKIFHVHYKDIKLFNDRLNDCGIMAYPLDFMAPKLPGLGDVRWDKYVSALTDIGYDGYTCIEVEDRAFEGSKEKVEQSLLLSQRYLKQFVI</sequence>
<protein>
    <submittedName>
        <fullName evidence="2">Sugar phosphate isomerase/epimerase</fullName>
    </submittedName>
</protein>
<keyword evidence="3" id="KW-1185">Reference proteome</keyword>
<gene>
    <name evidence="2" type="ORF">SAMN04487834_10534</name>
</gene>
<dbReference type="PANTHER" id="PTHR12110">
    <property type="entry name" value="HYDROXYPYRUVATE ISOMERASE"/>
    <property type="match status" value="1"/>
</dbReference>
<dbReference type="GO" id="GO:0016853">
    <property type="term" value="F:isomerase activity"/>
    <property type="evidence" value="ECO:0007669"/>
    <property type="project" value="UniProtKB-KW"/>
</dbReference>
<feature type="domain" description="Xylose isomerase-like TIM barrel" evidence="1">
    <location>
        <begin position="20"/>
        <end position="294"/>
    </location>
</feature>
<evidence type="ECO:0000313" key="3">
    <source>
        <dbReference type="Proteomes" id="UP000183028"/>
    </source>
</evidence>
<accession>A0A1H6VT24</accession>
<dbReference type="SUPFAM" id="SSF51658">
    <property type="entry name" value="Xylose isomerase-like"/>
    <property type="match status" value="1"/>
</dbReference>